<keyword evidence="3" id="KW-1185">Reference proteome</keyword>
<dbReference type="EMBL" id="JBHSXX010000001">
    <property type="protein sequence ID" value="MFC6870633.1"/>
    <property type="molecule type" value="Genomic_DNA"/>
</dbReference>
<evidence type="ECO:0000259" key="1">
    <source>
        <dbReference type="Pfam" id="PF11716"/>
    </source>
</evidence>
<organism evidence="2 3">
    <name type="scientific">Haloechinothrix salitolerans</name>
    <dbReference type="NCBI Taxonomy" id="926830"/>
    <lineage>
        <taxon>Bacteria</taxon>
        <taxon>Bacillati</taxon>
        <taxon>Actinomycetota</taxon>
        <taxon>Actinomycetes</taxon>
        <taxon>Pseudonocardiales</taxon>
        <taxon>Pseudonocardiaceae</taxon>
        <taxon>Haloechinothrix</taxon>
    </lineage>
</organism>
<gene>
    <name evidence="2" type="ORF">ACFQGD_26225</name>
</gene>
<dbReference type="GO" id="GO:0016853">
    <property type="term" value="F:isomerase activity"/>
    <property type="evidence" value="ECO:0007669"/>
    <property type="project" value="UniProtKB-KW"/>
</dbReference>
<protein>
    <submittedName>
        <fullName evidence="2">Maleylpyruvate isomerase N-terminal domain-containing protein</fullName>
    </submittedName>
</protein>
<dbReference type="PANTHER" id="PTHR40758:SF1">
    <property type="entry name" value="CONSERVED PROTEIN"/>
    <property type="match status" value="1"/>
</dbReference>
<dbReference type="Pfam" id="PF11716">
    <property type="entry name" value="MDMPI_N"/>
    <property type="match status" value="1"/>
</dbReference>
<comment type="caution">
    <text evidence="2">The sequence shown here is derived from an EMBL/GenBank/DDBJ whole genome shotgun (WGS) entry which is preliminary data.</text>
</comment>
<accession>A0ABW2C7X9</accession>
<sequence length="251" mass="27422">MNAITGAVHPTSTWNTHRWTEVVQHHAGLLRGAVSQAEPDLPVPTTPGWTFRDITLHVGRFAAQVTQYLTTRSIVMLPPPPVPDDDPVEYLDQRLAALHEALAATPANVPVWTLSPAAPDLAWVWHRRAAHELNLRRWEAQAALRTLDPTERDLAVDGIDETLTTLLPAKYGTEIPVTVTGTVLVSATDGPESWRITLTPGEIPATRAAMATDHADAHLSSTAADLHYHLRDRTHLEGHGSPALLRAIIVE</sequence>
<reference evidence="3" key="1">
    <citation type="journal article" date="2019" name="Int. J. Syst. Evol. Microbiol.">
        <title>The Global Catalogue of Microorganisms (GCM) 10K type strain sequencing project: providing services to taxonomists for standard genome sequencing and annotation.</title>
        <authorList>
            <consortium name="The Broad Institute Genomics Platform"/>
            <consortium name="The Broad Institute Genome Sequencing Center for Infectious Disease"/>
            <person name="Wu L."/>
            <person name="Ma J."/>
        </authorList>
    </citation>
    <scope>NUCLEOTIDE SEQUENCE [LARGE SCALE GENOMIC DNA]</scope>
    <source>
        <strain evidence="3">KCTC 32255</strain>
    </source>
</reference>
<dbReference type="PANTHER" id="PTHR40758">
    <property type="entry name" value="CONSERVED PROTEIN"/>
    <property type="match status" value="1"/>
</dbReference>
<name>A0ABW2C7X9_9PSEU</name>
<evidence type="ECO:0000313" key="3">
    <source>
        <dbReference type="Proteomes" id="UP001596337"/>
    </source>
</evidence>
<proteinExistence type="predicted"/>
<dbReference type="RefSeq" id="WP_345404893.1">
    <property type="nucleotide sequence ID" value="NZ_BAABLA010000119.1"/>
</dbReference>
<keyword evidence="2" id="KW-0413">Isomerase</keyword>
<feature type="domain" description="Mycothiol-dependent maleylpyruvate isomerase metal-binding" evidence="1">
    <location>
        <begin position="30"/>
        <end position="140"/>
    </location>
</feature>
<dbReference type="InterPro" id="IPR024344">
    <property type="entry name" value="MDMPI_metal-binding"/>
</dbReference>
<dbReference type="Proteomes" id="UP001596337">
    <property type="component" value="Unassembled WGS sequence"/>
</dbReference>
<evidence type="ECO:0000313" key="2">
    <source>
        <dbReference type="EMBL" id="MFC6870633.1"/>
    </source>
</evidence>